<comment type="caution">
    <text evidence="2">The sequence shown here is derived from an EMBL/GenBank/DDBJ whole genome shotgun (WGS) entry which is preliminary data.</text>
</comment>
<organism evidence="2 3">
    <name type="scientific">Nocardioides hwasunensis</name>
    <dbReference type="NCBI Taxonomy" id="397258"/>
    <lineage>
        <taxon>Bacteria</taxon>
        <taxon>Bacillati</taxon>
        <taxon>Actinomycetota</taxon>
        <taxon>Actinomycetes</taxon>
        <taxon>Propionibacteriales</taxon>
        <taxon>Nocardioidaceae</taxon>
        <taxon>Nocardioides</taxon>
    </lineage>
</organism>
<dbReference type="RefSeq" id="WP_191199033.1">
    <property type="nucleotide sequence ID" value="NZ_BAAAPA010000004.1"/>
</dbReference>
<evidence type="ECO:0000259" key="1">
    <source>
        <dbReference type="Pfam" id="PF04993"/>
    </source>
</evidence>
<dbReference type="Gene3D" id="3.30.1460.30">
    <property type="entry name" value="YgaC/TfoX-N like chaperone"/>
    <property type="match status" value="1"/>
</dbReference>
<name>A0ABR8MGP1_9ACTN</name>
<evidence type="ECO:0000313" key="3">
    <source>
        <dbReference type="Proteomes" id="UP000649289"/>
    </source>
</evidence>
<dbReference type="Proteomes" id="UP000649289">
    <property type="component" value="Unassembled WGS sequence"/>
</dbReference>
<keyword evidence="3" id="KW-1185">Reference proteome</keyword>
<evidence type="ECO:0000313" key="2">
    <source>
        <dbReference type="EMBL" id="MBD3914725.1"/>
    </source>
</evidence>
<protein>
    <submittedName>
        <fullName evidence="2">TfoX/Sxy family protein</fullName>
    </submittedName>
</protein>
<accession>A0ABR8MGP1</accession>
<dbReference type="SUPFAM" id="SSF159894">
    <property type="entry name" value="YgaC/TfoX-N like"/>
    <property type="match status" value="1"/>
</dbReference>
<sequence length="110" mass="11706">MAYDEALAQRISDVLEGEPGLTSRKMFGGLGYMLDGHMAVAAGSGGALMVRIDPADAPAWVDGEGVTPMKMRGREMAGWLLVSSDALTSDEQLELWVGRGVAFVRALPPR</sequence>
<proteinExistence type="predicted"/>
<reference evidence="2 3" key="1">
    <citation type="submission" date="2020-09" db="EMBL/GenBank/DDBJ databases">
        <title>novel species in genus Nocardioides.</title>
        <authorList>
            <person name="Zhang G."/>
        </authorList>
    </citation>
    <scope>NUCLEOTIDE SEQUENCE [LARGE SCALE GENOMIC DNA]</scope>
    <source>
        <strain evidence="2 3">19197</strain>
    </source>
</reference>
<dbReference type="InterPro" id="IPR007076">
    <property type="entry name" value="TfoX_N"/>
</dbReference>
<dbReference type="EMBL" id="JACXYY010000003">
    <property type="protein sequence ID" value="MBD3914725.1"/>
    <property type="molecule type" value="Genomic_DNA"/>
</dbReference>
<gene>
    <name evidence="2" type="ORF">IEZ25_08880</name>
</gene>
<dbReference type="Pfam" id="PF04993">
    <property type="entry name" value="TfoX_N"/>
    <property type="match status" value="1"/>
</dbReference>
<feature type="domain" description="TfoX N-terminal" evidence="1">
    <location>
        <begin position="17"/>
        <end position="102"/>
    </location>
</feature>